<keyword evidence="3" id="KW-0804">Transcription</keyword>
<organism evidence="5 6">
    <name type="scientific">Moorella mulderi DSM 14980</name>
    <dbReference type="NCBI Taxonomy" id="1122241"/>
    <lineage>
        <taxon>Bacteria</taxon>
        <taxon>Bacillati</taxon>
        <taxon>Bacillota</taxon>
        <taxon>Clostridia</taxon>
        <taxon>Neomoorellales</taxon>
        <taxon>Neomoorellaceae</taxon>
        <taxon>Neomoorella</taxon>
    </lineage>
</organism>
<dbReference type="SMART" id="SM01134">
    <property type="entry name" value="DeoRC"/>
    <property type="match status" value="1"/>
</dbReference>
<feature type="domain" description="HTH deoR-type" evidence="4">
    <location>
        <begin position="3"/>
        <end position="58"/>
    </location>
</feature>
<keyword evidence="2" id="KW-0238">DNA-binding</keyword>
<keyword evidence="6" id="KW-1185">Reference proteome</keyword>
<dbReference type="SUPFAM" id="SSF100950">
    <property type="entry name" value="NagB/RpiA/CoA transferase-like"/>
    <property type="match status" value="1"/>
</dbReference>
<evidence type="ECO:0000313" key="5">
    <source>
        <dbReference type="EMBL" id="KYH33535.1"/>
    </source>
</evidence>
<name>A0A151B0T9_9FIRM</name>
<evidence type="ECO:0000259" key="4">
    <source>
        <dbReference type="PROSITE" id="PS51000"/>
    </source>
</evidence>
<dbReference type="PROSITE" id="PS00894">
    <property type="entry name" value="HTH_DEOR_1"/>
    <property type="match status" value="1"/>
</dbReference>
<dbReference type="SMART" id="SM00420">
    <property type="entry name" value="HTH_DEOR"/>
    <property type="match status" value="1"/>
</dbReference>
<dbReference type="GO" id="GO:0003677">
    <property type="term" value="F:DNA binding"/>
    <property type="evidence" value="ECO:0007669"/>
    <property type="project" value="UniProtKB-KW"/>
</dbReference>
<keyword evidence="1" id="KW-0805">Transcription regulation</keyword>
<dbReference type="InterPro" id="IPR037171">
    <property type="entry name" value="NagB/RpiA_transferase-like"/>
</dbReference>
<dbReference type="PANTHER" id="PTHR30363">
    <property type="entry name" value="HTH-TYPE TRANSCRIPTIONAL REGULATOR SRLR-RELATED"/>
    <property type="match status" value="1"/>
</dbReference>
<dbReference type="InterPro" id="IPR036388">
    <property type="entry name" value="WH-like_DNA-bd_sf"/>
</dbReference>
<dbReference type="RefSeq" id="WP_062280496.1">
    <property type="nucleotide sequence ID" value="NZ_LTBC01000001.1"/>
</dbReference>
<comment type="caution">
    <text evidence="5">The sequence shown here is derived from an EMBL/GenBank/DDBJ whole genome shotgun (WGS) entry which is preliminary data.</text>
</comment>
<dbReference type="Gene3D" id="3.40.50.1360">
    <property type="match status" value="1"/>
</dbReference>
<sequence length="267" mass="29132">MRAEDRRREIIRHLDDQGIVKVTELSSIFQVTEETIRRDLERLESEGYLKRTHGGAVKIASNQEETAFHIRNMRNRYEKQLIGRRAAELVQPGDVIAVDASTTALQFVHFLKDKKDLVVITHALKVVMALAGNPDVTVICTGGTLHPRTLSFVGPLVENALASYNIKKAFISCNGVTLEEGITESTEVQARVKAEMVRGAKEIILLADHDKFGTATLATVAPVTVVHTLITDSGTPEGEIERIRSTGIKVIVVGEGLKAEMEAGAGG</sequence>
<evidence type="ECO:0000313" key="6">
    <source>
        <dbReference type="Proteomes" id="UP000075670"/>
    </source>
</evidence>
<protein>
    <submittedName>
        <fullName evidence="5">Glucitol operon repressor</fullName>
    </submittedName>
</protein>
<dbReference type="Pfam" id="PF08220">
    <property type="entry name" value="HTH_DeoR"/>
    <property type="match status" value="1"/>
</dbReference>
<evidence type="ECO:0000256" key="1">
    <source>
        <dbReference type="ARBA" id="ARBA00023015"/>
    </source>
</evidence>
<dbReference type="AlphaFoldDB" id="A0A151B0T9"/>
<dbReference type="PANTHER" id="PTHR30363:SF44">
    <property type="entry name" value="AGA OPERON TRANSCRIPTIONAL REPRESSOR-RELATED"/>
    <property type="match status" value="1"/>
</dbReference>
<dbReference type="InterPro" id="IPR014036">
    <property type="entry name" value="DeoR-like_C"/>
</dbReference>
<reference evidence="5 6" key="1">
    <citation type="submission" date="2016-02" db="EMBL/GenBank/DDBJ databases">
        <title>Genome sequence of Moorella mulderi DSM 14980.</title>
        <authorList>
            <person name="Poehlein A."/>
            <person name="Daniel R."/>
        </authorList>
    </citation>
    <scope>NUCLEOTIDE SEQUENCE [LARGE SCALE GENOMIC DNA]</scope>
    <source>
        <strain evidence="5 6">DSM 14980</strain>
    </source>
</reference>
<dbReference type="PRINTS" id="PR00037">
    <property type="entry name" value="HTHLACR"/>
</dbReference>
<evidence type="ECO:0000256" key="3">
    <source>
        <dbReference type="ARBA" id="ARBA00023163"/>
    </source>
</evidence>
<proteinExistence type="predicted"/>
<accession>A0A151B0T9</accession>
<dbReference type="Gene3D" id="1.10.10.10">
    <property type="entry name" value="Winged helix-like DNA-binding domain superfamily/Winged helix DNA-binding domain"/>
    <property type="match status" value="1"/>
</dbReference>
<dbReference type="Proteomes" id="UP000075670">
    <property type="component" value="Unassembled WGS sequence"/>
</dbReference>
<dbReference type="GO" id="GO:0003700">
    <property type="term" value="F:DNA-binding transcription factor activity"/>
    <property type="evidence" value="ECO:0007669"/>
    <property type="project" value="InterPro"/>
</dbReference>
<dbReference type="InterPro" id="IPR018356">
    <property type="entry name" value="Tscrpt_reg_HTH_DeoR_CS"/>
</dbReference>
<dbReference type="OrthoDB" id="9797223at2"/>
<dbReference type="PATRIC" id="fig|1122241.3.peg.260"/>
<dbReference type="InterPro" id="IPR036390">
    <property type="entry name" value="WH_DNA-bd_sf"/>
</dbReference>
<dbReference type="SUPFAM" id="SSF46785">
    <property type="entry name" value="Winged helix' DNA-binding domain"/>
    <property type="match status" value="1"/>
</dbReference>
<dbReference type="PROSITE" id="PS51000">
    <property type="entry name" value="HTH_DEOR_2"/>
    <property type="match status" value="1"/>
</dbReference>
<dbReference type="EMBL" id="LTBC01000001">
    <property type="protein sequence ID" value="KYH33535.1"/>
    <property type="molecule type" value="Genomic_DNA"/>
</dbReference>
<dbReference type="Pfam" id="PF00455">
    <property type="entry name" value="DeoRC"/>
    <property type="match status" value="1"/>
</dbReference>
<dbReference type="InterPro" id="IPR050313">
    <property type="entry name" value="Carb_Metab_HTH_regulators"/>
</dbReference>
<dbReference type="InterPro" id="IPR001034">
    <property type="entry name" value="DeoR_HTH"/>
</dbReference>
<evidence type="ECO:0000256" key="2">
    <source>
        <dbReference type="ARBA" id="ARBA00023125"/>
    </source>
</evidence>
<gene>
    <name evidence="5" type="primary">srlR</name>
    <name evidence="5" type="ORF">MOMUL_02370</name>
</gene>